<evidence type="ECO:0000256" key="4">
    <source>
        <dbReference type="ARBA" id="ARBA00022595"/>
    </source>
</evidence>
<keyword evidence="14" id="KW-1133">Transmembrane helix</keyword>
<dbReference type="GO" id="GO:0046718">
    <property type="term" value="P:symbiont entry into host cell"/>
    <property type="evidence" value="ECO:0007669"/>
    <property type="project" value="UniProtKB-KW"/>
</dbReference>
<dbReference type="GO" id="GO:0019064">
    <property type="term" value="P:fusion of virus membrane with host plasma membrane"/>
    <property type="evidence" value="ECO:0007669"/>
    <property type="project" value="UniProtKB-KW"/>
</dbReference>
<evidence type="ECO:0000313" key="15">
    <source>
        <dbReference type="EMBL" id="ALE14758.1"/>
    </source>
</evidence>
<evidence type="ECO:0000256" key="1">
    <source>
        <dbReference type="ARBA" id="ARBA00022506"/>
    </source>
</evidence>
<dbReference type="Pfam" id="PF11108">
    <property type="entry name" value="Phage_glycop_gL"/>
    <property type="match status" value="1"/>
</dbReference>
<dbReference type="PROSITE" id="PS52026">
    <property type="entry name" value="GL_GHV"/>
    <property type="match status" value="1"/>
</dbReference>
<keyword evidence="7" id="KW-0946">Virion</keyword>
<feature type="compositionally biased region" description="Basic residues" evidence="13">
    <location>
        <begin position="135"/>
        <end position="146"/>
    </location>
</feature>
<evidence type="ECO:0000256" key="14">
    <source>
        <dbReference type="SAM" id="Phobius"/>
    </source>
</evidence>
<keyword evidence="16" id="KW-1185">Reference proteome</keyword>
<dbReference type="GO" id="GO:0019031">
    <property type="term" value="C:viral envelope"/>
    <property type="evidence" value="ECO:0007669"/>
    <property type="project" value="UniProtKB-KW"/>
</dbReference>
<dbReference type="InterPro" id="IPR038313">
    <property type="entry name" value="Herpes_gL_rhadinovirus_sf"/>
</dbReference>
<protein>
    <submittedName>
        <fullName evidence="15">ORF47</fullName>
    </submittedName>
</protein>
<accession>A0A0M4MS57</accession>
<evidence type="ECO:0000256" key="11">
    <source>
        <dbReference type="ARBA" id="ARBA00023180"/>
    </source>
</evidence>
<evidence type="ECO:0000313" key="16">
    <source>
        <dbReference type="Proteomes" id="UP000152314"/>
    </source>
</evidence>
<keyword evidence="3" id="KW-1169">Fusion of virus membrane with host cell membrane</keyword>
<keyword evidence="6" id="KW-1040">Host Golgi apparatus</keyword>
<dbReference type="OrthoDB" id="24115at10239"/>
<evidence type="ECO:0000256" key="12">
    <source>
        <dbReference type="ARBA" id="ARBA00023296"/>
    </source>
</evidence>
<dbReference type="InterPro" id="IPR034708">
    <property type="entry name" value="HSV_GL_alphagamma"/>
</dbReference>
<keyword evidence="11" id="KW-0325">Glycoprotein</keyword>
<keyword evidence="10 14" id="KW-0472">Membrane</keyword>
<evidence type="ECO:0000256" key="2">
    <source>
        <dbReference type="ARBA" id="ARBA00022511"/>
    </source>
</evidence>
<dbReference type="HAMAP" id="MF_04034">
    <property type="entry name" value="HSV_GL_alphagamma"/>
    <property type="match status" value="1"/>
</dbReference>
<keyword evidence="5" id="KW-0732">Signal</keyword>
<dbReference type="GeneID" id="26100437"/>
<feature type="transmembrane region" description="Helical" evidence="14">
    <location>
        <begin position="6"/>
        <end position="26"/>
    </location>
</feature>
<dbReference type="Proteomes" id="UP000152314">
    <property type="component" value="Segment"/>
</dbReference>
<evidence type="ECO:0000256" key="9">
    <source>
        <dbReference type="ARBA" id="ARBA00022879"/>
    </source>
</evidence>
<evidence type="ECO:0000256" key="6">
    <source>
        <dbReference type="ARBA" id="ARBA00022812"/>
    </source>
</evidence>
<keyword evidence="9" id="KW-0261">Viral envelope protein</keyword>
<keyword evidence="2" id="KW-1032">Host cell membrane</keyword>
<keyword evidence="12" id="KW-1160">Virus entry into host cell</keyword>
<dbReference type="RefSeq" id="YP_009173923.1">
    <property type="nucleotide sequence ID" value="NC_028099.1"/>
</dbReference>
<evidence type="ECO:0000256" key="10">
    <source>
        <dbReference type="ARBA" id="ARBA00023136"/>
    </source>
</evidence>
<name>A0A0M4MS57_9GAMA</name>
<dbReference type="EMBL" id="KT595939">
    <property type="protein sequence ID" value="ALE14758.1"/>
    <property type="molecule type" value="Genomic_DNA"/>
</dbReference>
<evidence type="ECO:0000256" key="13">
    <source>
        <dbReference type="SAM" id="MobiDB-lite"/>
    </source>
</evidence>
<dbReference type="Gene3D" id="3.10.390.20">
    <property type="entry name" value="Viral glycoprotein L"/>
    <property type="match status" value="1"/>
</dbReference>
<evidence type="ECO:0000256" key="3">
    <source>
        <dbReference type="ARBA" id="ARBA00022521"/>
    </source>
</evidence>
<sequence length="174" mass="20071">MNYYWFIFVLYMFYPVIYCSPTLPCCDINVKDVSKMASVFEASKIVLTLPQTCQNVNVATIHVKPQNTSVTKTICVNGFNVMSFLLHLFQRISYNHPQALNYTFISYLEKYKEQFAHNFSIQTANSSRFSLKNISSKKGKNKKKKQNTTPNKQKLQVLTVDTETINSNTFTYNG</sequence>
<organism evidence="15 16">
    <name type="scientific">Felid gammaherpesvirus 1</name>
    <dbReference type="NCBI Taxonomy" id="2560468"/>
    <lineage>
        <taxon>Viruses</taxon>
        <taxon>Duplodnaviria</taxon>
        <taxon>Heunggongvirae</taxon>
        <taxon>Peploviricota</taxon>
        <taxon>Herviviricetes</taxon>
        <taxon>Herpesvirales</taxon>
        <taxon>Orthoherpesviridae</taxon>
        <taxon>Gammaherpesvirinae</taxon>
        <taxon>Percavirus</taxon>
        <taxon>Percavirus felidgamma1</taxon>
    </lineage>
</organism>
<keyword evidence="14" id="KW-0812">Transmembrane</keyword>
<keyword evidence="1" id="KW-1168">Fusion of virus membrane with host membrane</keyword>
<feature type="region of interest" description="Disordered" evidence="13">
    <location>
        <begin position="134"/>
        <end position="154"/>
    </location>
</feature>
<evidence type="ECO:0000256" key="8">
    <source>
        <dbReference type="ARBA" id="ARBA00022870"/>
    </source>
</evidence>
<evidence type="ECO:0000256" key="7">
    <source>
        <dbReference type="ARBA" id="ARBA00022844"/>
    </source>
</evidence>
<evidence type="ECO:0000256" key="5">
    <source>
        <dbReference type="ARBA" id="ARBA00022729"/>
    </source>
</evidence>
<reference evidence="15 16" key="1">
    <citation type="journal article" date="2015" name="Genome Announc.">
        <title>First Complete Genome Sequence of Felis catus Gammaherpesvirus 1.</title>
        <authorList>
            <person name="Troyer R.M."/>
            <person name="Lee J.S."/>
            <person name="Vuyisich M."/>
            <person name="Chain P."/>
            <person name="Lo C.C."/>
            <person name="Kronmiller B."/>
            <person name="Bracha S."/>
            <person name="Avery A.C."/>
            <person name="VandeWoude S."/>
        </authorList>
    </citation>
    <scope>NUCLEOTIDE SEQUENCE [LARGE SCALE GENOMIC DNA]</scope>
    <source>
        <strain evidence="15">31286</strain>
    </source>
</reference>
<proteinExistence type="inferred from homology"/>
<dbReference type="InterPro" id="IPR020175">
    <property type="entry name" value="Herpes_gL_rhadinovirus"/>
</dbReference>
<keyword evidence="8" id="KW-1043">Host membrane</keyword>
<dbReference type="KEGG" id="vg:26100437"/>
<keyword evidence="4" id="KW-1162">Viral penetration into host cytoplasm</keyword>